<organism evidence="1 2">
    <name type="scientific">Eschrichtius robustus</name>
    <name type="common">California gray whale</name>
    <name type="synonym">Eschrichtius gibbosus</name>
    <dbReference type="NCBI Taxonomy" id="9764"/>
    <lineage>
        <taxon>Eukaryota</taxon>
        <taxon>Metazoa</taxon>
        <taxon>Chordata</taxon>
        <taxon>Craniata</taxon>
        <taxon>Vertebrata</taxon>
        <taxon>Euteleostomi</taxon>
        <taxon>Mammalia</taxon>
        <taxon>Eutheria</taxon>
        <taxon>Laurasiatheria</taxon>
        <taxon>Artiodactyla</taxon>
        <taxon>Whippomorpha</taxon>
        <taxon>Cetacea</taxon>
        <taxon>Mysticeti</taxon>
        <taxon>Eschrichtiidae</taxon>
        <taxon>Eschrichtius</taxon>
    </lineage>
</organism>
<dbReference type="AlphaFoldDB" id="A0AB34GB03"/>
<name>A0AB34GB03_ESCRO</name>
<evidence type="ECO:0000313" key="1">
    <source>
        <dbReference type="EMBL" id="KAJ8776020.1"/>
    </source>
</evidence>
<gene>
    <name evidence="1" type="ORF">J1605_015864</name>
</gene>
<evidence type="ECO:0000313" key="2">
    <source>
        <dbReference type="Proteomes" id="UP001159641"/>
    </source>
</evidence>
<reference evidence="1 2" key="1">
    <citation type="submission" date="2022-11" db="EMBL/GenBank/DDBJ databases">
        <title>Whole genome sequence of Eschrichtius robustus ER-17-0199.</title>
        <authorList>
            <person name="Bruniche-Olsen A."/>
            <person name="Black A.N."/>
            <person name="Fields C.J."/>
            <person name="Walden K."/>
            <person name="Dewoody J.A."/>
        </authorList>
    </citation>
    <scope>NUCLEOTIDE SEQUENCE [LARGE SCALE GENOMIC DNA]</scope>
    <source>
        <strain evidence="1">ER-17-0199</strain>
        <tissue evidence="1">Blubber</tissue>
    </source>
</reference>
<keyword evidence="2" id="KW-1185">Reference proteome</keyword>
<dbReference type="Proteomes" id="UP001159641">
    <property type="component" value="Unassembled WGS sequence"/>
</dbReference>
<accession>A0AB34GB03</accession>
<comment type="caution">
    <text evidence="1">The sequence shown here is derived from an EMBL/GenBank/DDBJ whole genome shotgun (WGS) entry which is preliminary data.</text>
</comment>
<proteinExistence type="predicted"/>
<dbReference type="EMBL" id="JAIQCJ010002527">
    <property type="protein sequence ID" value="KAJ8776020.1"/>
    <property type="molecule type" value="Genomic_DNA"/>
</dbReference>
<protein>
    <submittedName>
        <fullName evidence="1">Uncharacterized protein</fullName>
    </submittedName>
</protein>
<sequence>MSDSGEQNYGERVRSGDAGGGCVVPASCISFQARRPRTGRLGRFRLRSLRPGGMGVRGLKALVDSVFIREGGRRRV</sequence>